<dbReference type="HOGENOM" id="CLU_2654208_0_0_1"/>
<accession>G2YBT0</accession>
<protein>
    <submittedName>
        <fullName evidence="1">Uncharacterized protein</fullName>
    </submittedName>
</protein>
<dbReference type="Proteomes" id="UP000008177">
    <property type="component" value="Unplaced contigs"/>
</dbReference>
<dbReference type="InParanoid" id="G2YBT0"/>
<proteinExistence type="predicted"/>
<evidence type="ECO:0000313" key="1">
    <source>
        <dbReference type="EMBL" id="CCD34671.1"/>
    </source>
</evidence>
<reference evidence="2" key="1">
    <citation type="journal article" date="2011" name="PLoS Genet.">
        <title>Genomic analysis of the necrotrophic fungal pathogens Sclerotinia sclerotiorum and Botrytis cinerea.</title>
        <authorList>
            <person name="Amselem J."/>
            <person name="Cuomo C.A."/>
            <person name="van Kan J.A."/>
            <person name="Viaud M."/>
            <person name="Benito E.P."/>
            <person name="Couloux A."/>
            <person name="Coutinho P.M."/>
            <person name="de Vries R.P."/>
            <person name="Dyer P.S."/>
            <person name="Fillinger S."/>
            <person name="Fournier E."/>
            <person name="Gout L."/>
            <person name="Hahn M."/>
            <person name="Kohn L."/>
            <person name="Lapalu N."/>
            <person name="Plummer K.M."/>
            <person name="Pradier J.M."/>
            <person name="Quevillon E."/>
            <person name="Sharon A."/>
            <person name="Simon A."/>
            <person name="ten Have A."/>
            <person name="Tudzynski B."/>
            <person name="Tudzynski P."/>
            <person name="Wincker P."/>
            <person name="Andrew M."/>
            <person name="Anthouard V."/>
            <person name="Beever R.E."/>
            <person name="Beffa R."/>
            <person name="Benoit I."/>
            <person name="Bouzid O."/>
            <person name="Brault B."/>
            <person name="Chen Z."/>
            <person name="Choquer M."/>
            <person name="Collemare J."/>
            <person name="Cotton P."/>
            <person name="Danchin E.G."/>
            <person name="Da Silva C."/>
            <person name="Gautier A."/>
            <person name="Giraud C."/>
            <person name="Giraud T."/>
            <person name="Gonzalez C."/>
            <person name="Grossetete S."/>
            <person name="Guldener U."/>
            <person name="Henrissat B."/>
            <person name="Howlett B.J."/>
            <person name="Kodira C."/>
            <person name="Kretschmer M."/>
            <person name="Lappartient A."/>
            <person name="Leroch M."/>
            <person name="Levis C."/>
            <person name="Mauceli E."/>
            <person name="Neuveglise C."/>
            <person name="Oeser B."/>
            <person name="Pearson M."/>
            <person name="Poulain J."/>
            <person name="Poussereau N."/>
            <person name="Quesneville H."/>
            <person name="Rascle C."/>
            <person name="Schumacher J."/>
            <person name="Segurens B."/>
            <person name="Sexton A."/>
            <person name="Silva E."/>
            <person name="Sirven C."/>
            <person name="Soanes D.M."/>
            <person name="Talbot N.J."/>
            <person name="Templeton M."/>
            <person name="Yandava C."/>
            <person name="Yarden O."/>
            <person name="Zeng Q."/>
            <person name="Rollins J.A."/>
            <person name="Lebrun M.H."/>
            <person name="Dickman M."/>
        </authorList>
    </citation>
    <scope>NUCLEOTIDE SEQUENCE [LARGE SCALE GENOMIC DNA]</scope>
    <source>
        <strain evidence="2">T4</strain>
    </source>
</reference>
<organism evidence="1 2">
    <name type="scientific">Botryotinia fuckeliana (strain T4)</name>
    <name type="common">Noble rot fungus</name>
    <name type="synonym">Botrytis cinerea</name>
    <dbReference type="NCBI Taxonomy" id="999810"/>
    <lineage>
        <taxon>Eukaryota</taxon>
        <taxon>Fungi</taxon>
        <taxon>Dikarya</taxon>
        <taxon>Ascomycota</taxon>
        <taxon>Pezizomycotina</taxon>
        <taxon>Leotiomycetes</taxon>
        <taxon>Helotiales</taxon>
        <taxon>Sclerotiniaceae</taxon>
        <taxon>Botrytis</taxon>
    </lineage>
</organism>
<evidence type="ECO:0000313" key="2">
    <source>
        <dbReference type="Proteomes" id="UP000008177"/>
    </source>
</evidence>
<name>G2YBT0_BOTF4</name>
<gene>
    <name evidence="1" type="ORF">BofuT4_uP100750.1</name>
</gene>
<sequence length="76" mass="8434">MKIFTPSTLSTSLSAANQVIRVDKTIDSSHLYSSMRMRKVATVMPLESEHFMQPCLSDDGVWDGIGRDGNIKTSRS</sequence>
<dbReference type="AlphaFoldDB" id="G2YBT0"/>
<dbReference type="EMBL" id="FQ790313">
    <property type="protein sequence ID" value="CCD34671.1"/>
    <property type="molecule type" value="Genomic_DNA"/>
</dbReference>